<dbReference type="Pfam" id="PF00106">
    <property type="entry name" value="adh_short"/>
    <property type="match status" value="1"/>
</dbReference>
<protein>
    <submittedName>
        <fullName evidence="4">Uncharacterized protein</fullName>
    </submittedName>
</protein>
<dbReference type="WBParaSite" id="MBELARI_LOCUS2103">
    <property type="protein sequence ID" value="MBELARI_LOCUS2103"/>
    <property type="gene ID" value="MBELARI_LOCUS2103"/>
</dbReference>
<dbReference type="Proteomes" id="UP000887575">
    <property type="component" value="Unassembled WGS sequence"/>
</dbReference>
<dbReference type="PRINTS" id="PR00081">
    <property type="entry name" value="GDHRDH"/>
</dbReference>
<evidence type="ECO:0000256" key="1">
    <source>
        <dbReference type="ARBA" id="ARBA00023002"/>
    </source>
</evidence>
<keyword evidence="3" id="KW-1185">Reference proteome</keyword>
<sequence length="306" mass="34075">MPVCAGLYLLRKWNRGGQFTENVSAIGKVAVVTGGNSGVGKALCELLNKRGAKVYMLCRDEKRAAQAKAKLVENGCDPQRLIIRKGNLDDFSSIQAVAKTLLAEESRIDILINNAGVLGIPSFEKTVDGFERTWQSNHLGHFLLTELLLKSIKRSSDPRIVNVSSEIHSKGDTIDLDFVNDAKNYARMMIYARSKLANVMYSRELSHRHPRILSSSCHPGNINTNILATSGLIILKQIFAPIFWFCFKTEMDGAQTALYLALSQRLPGNGLYYSDCVVVEEAAIARDRKECEKLYEQSLNAVKEYL</sequence>
<evidence type="ECO:0000313" key="3">
    <source>
        <dbReference type="Proteomes" id="UP000887575"/>
    </source>
</evidence>
<dbReference type="PRINTS" id="PR00080">
    <property type="entry name" value="SDRFAMILY"/>
</dbReference>
<dbReference type="AlphaFoldDB" id="A0AAF3F5U9"/>
<evidence type="ECO:0000313" key="4">
    <source>
        <dbReference type="WBParaSite" id="MBELARI_LOCUS2103"/>
    </source>
</evidence>
<dbReference type="SUPFAM" id="SSF51735">
    <property type="entry name" value="NAD(P)-binding Rossmann-fold domains"/>
    <property type="match status" value="1"/>
</dbReference>
<dbReference type="CDD" id="cd05327">
    <property type="entry name" value="retinol-DH_like_SDR_c_like"/>
    <property type="match status" value="1"/>
</dbReference>
<reference evidence="4" key="1">
    <citation type="submission" date="2024-02" db="UniProtKB">
        <authorList>
            <consortium name="WormBaseParasite"/>
        </authorList>
    </citation>
    <scope>IDENTIFICATION</scope>
</reference>
<comment type="similarity">
    <text evidence="2">Belongs to the short-chain dehydrogenases/reductases (SDR) family.</text>
</comment>
<name>A0AAF3F5U9_9BILA</name>
<evidence type="ECO:0000256" key="2">
    <source>
        <dbReference type="RuleBase" id="RU000363"/>
    </source>
</evidence>
<keyword evidence="1" id="KW-0560">Oxidoreductase</keyword>
<dbReference type="InterPro" id="IPR002347">
    <property type="entry name" value="SDR_fam"/>
</dbReference>
<dbReference type="InterPro" id="IPR036291">
    <property type="entry name" value="NAD(P)-bd_dom_sf"/>
</dbReference>
<dbReference type="Gene3D" id="3.40.50.720">
    <property type="entry name" value="NAD(P)-binding Rossmann-like Domain"/>
    <property type="match status" value="1"/>
</dbReference>
<accession>A0AAF3F5U9</accession>
<dbReference type="PANTHER" id="PTHR43157">
    <property type="entry name" value="PHOSPHATIDYLINOSITOL-GLYCAN BIOSYNTHESIS CLASS F PROTEIN-RELATED"/>
    <property type="match status" value="1"/>
</dbReference>
<dbReference type="GO" id="GO:0016491">
    <property type="term" value="F:oxidoreductase activity"/>
    <property type="evidence" value="ECO:0007669"/>
    <property type="project" value="UniProtKB-KW"/>
</dbReference>
<proteinExistence type="inferred from homology"/>
<organism evidence="3 4">
    <name type="scientific">Mesorhabditis belari</name>
    <dbReference type="NCBI Taxonomy" id="2138241"/>
    <lineage>
        <taxon>Eukaryota</taxon>
        <taxon>Metazoa</taxon>
        <taxon>Ecdysozoa</taxon>
        <taxon>Nematoda</taxon>
        <taxon>Chromadorea</taxon>
        <taxon>Rhabditida</taxon>
        <taxon>Rhabditina</taxon>
        <taxon>Rhabditomorpha</taxon>
        <taxon>Rhabditoidea</taxon>
        <taxon>Rhabditidae</taxon>
        <taxon>Mesorhabditinae</taxon>
        <taxon>Mesorhabditis</taxon>
    </lineage>
</organism>
<dbReference type="PANTHER" id="PTHR43157:SF31">
    <property type="entry name" value="PHOSPHATIDYLINOSITOL-GLYCAN BIOSYNTHESIS CLASS F PROTEIN"/>
    <property type="match status" value="1"/>
</dbReference>